<keyword evidence="2" id="KW-1185">Reference proteome</keyword>
<evidence type="ECO:0000313" key="2">
    <source>
        <dbReference type="Proteomes" id="UP000249746"/>
    </source>
</evidence>
<proteinExistence type="predicted"/>
<dbReference type="Proteomes" id="UP000249746">
    <property type="component" value="Unassembled WGS sequence"/>
</dbReference>
<reference evidence="1 2" key="1">
    <citation type="submission" date="2017-03" db="EMBL/GenBank/DDBJ databases">
        <title>Genomic and clinical evidence uncovers the enterohepatic species Helicobacter valdiviensis as a potential human intestinal pathogen.</title>
        <authorList>
            <person name="Fresia P."/>
            <person name="Jara R."/>
            <person name="Sierra R."/>
            <person name="Ferres I."/>
            <person name="Greif G."/>
            <person name="Iraola G."/>
            <person name="Collado L."/>
        </authorList>
    </citation>
    <scope>NUCLEOTIDE SEQUENCE [LARGE SCALE GENOMIC DNA]</scope>
    <source>
        <strain evidence="1 2">WBE14</strain>
    </source>
</reference>
<evidence type="ECO:0000313" key="1">
    <source>
        <dbReference type="EMBL" id="PZT47942.1"/>
    </source>
</evidence>
<gene>
    <name evidence="1" type="ORF">B6S12_06395</name>
</gene>
<dbReference type="EMBL" id="NBIU01000017">
    <property type="protein sequence ID" value="PZT47942.1"/>
    <property type="molecule type" value="Genomic_DNA"/>
</dbReference>
<protein>
    <submittedName>
        <fullName evidence="1">Uncharacterized protein</fullName>
    </submittedName>
</protein>
<organism evidence="1 2">
    <name type="scientific">Helicobacter valdiviensis</name>
    <dbReference type="NCBI Taxonomy" id="1458358"/>
    <lineage>
        <taxon>Bacteria</taxon>
        <taxon>Pseudomonadati</taxon>
        <taxon>Campylobacterota</taxon>
        <taxon>Epsilonproteobacteria</taxon>
        <taxon>Campylobacterales</taxon>
        <taxon>Helicobacteraceae</taxon>
        <taxon>Helicobacter</taxon>
    </lineage>
</organism>
<accession>A0A2W6MU63</accession>
<comment type="caution">
    <text evidence="1">The sequence shown here is derived from an EMBL/GenBank/DDBJ whole genome shotgun (WGS) entry which is preliminary data.</text>
</comment>
<name>A0A2W6MU63_9HELI</name>
<sequence length="191" mass="22415">MQVAGGGGILLTRRRGVWMLPEKKKFKVIDLIKEFEFFSDKHLGPSDFRKLGFNEELIKVVIDELQNTQGSIPNVGVIACPSYIREKFDEMDQEYYGRIINLFKNFSSLLENRMVLVYVDNLLNLGHSYEDLSEKDQKLLFSLFAAHDLYNSMRDLLIAKGSITRIVKRLCHAMEDFYPSFKKQFERFHRY</sequence>
<dbReference type="AlphaFoldDB" id="A0A2W6MU63"/>